<dbReference type="InterPro" id="IPR011009">
    <property type="entry name" value="Kinase-like_dom_sf"/>
</dbReference>
<sequence>MTVNARTYTRVNVRKLQIHIHRRASRYMILVTKQRPIYIKEDLTSVSKKFHVANTYNILRQKTLDMLPVKNIDTLLMQTYGSNFRIHDVEWKHLTDPGENFGSIILAVTINAEHNDKKRTLNVVVKLPPRSAYLLELFDSPLTFKKELEFYSMVAPEFLKLQNESGIPRESLSVIVPQFLGGRLGLRDPQCFDEQAAIVLENLKTHNYITQDRIVGLDKVHMNFAINHLAKLHAIAIGLKLKKPEFFKKMVLSCLEFNLQEATEKASVDMVQKAHNDYKNMEEAKAYLDRIEKTIEYGFTQTVTPEEPWATLVHNDFWVNNMMFKYDESNKPINMKIVDFQLTVYDYGVNDLIFFLISSSQKEVLDNHFDDMIDFYYDSFIESLKSLNLDTNAFPKSQFIEQLNQCAPIKFNQCIMMVQVIQAARGSVSQTAAEDADECVFTGGIDDDNYKQKMLHVLYMFDRKGWLVK</sequence>
<dbReference type="PANTHER" id="PTHR11012:SF55">
    <property type="entry name" value="BHLH DOMAIN-CONTAINING PROTEIN"/>
    <property type="match status" value="1"/>
</dbReference>
<dbReference type="EMBL" id="GL888070">
    <property type="protein sequence ID" value="EGI68220.1"/>
    <property type="molecule type" value="Genomic_DNA"/>
</dbReference>
<evidence type="ECO:0000313" key="3">
    <source>
        <dbReference type="Proteomes" id="UP000007755"/>
    </source>
</evidence>
<dbReference type="Gene3D" id="3.90.1200.10">
    <property type="match status" value="1"/>
</dbReference>
<evidence type="ECO:0000259" key="1">
    <source>
        <dbReference type="SMART" id="SM00587"/>
    </source>
</evidence>
<dbReference type="PANTHER" id="PTHR11012">
    <property type="entry name" value="PROTEIN KINASE-LIKE DOMAIN-CONTAINING"/>
    <property type="match status" value="1"/>
</dbReference>
<accession>F4WCP0</accession>
<dbReference type="STRING" id="103372.F4WCP0"/>
<dbReference type="Proteomes" id="UP000007755">
    <property type="component" value="Unassembled WGS sequence"/>
</dbReference>
<feature type="domain" description="CHK kinase-like" evidence="1">
    <location>
        <begin position="198"/>
        <end position="386"/>
    </location>
</feature>
<dbReference type="AlphaFoldDB" id="F4WCP0"/>
<dbReference type="InParanoid" id="F4WCP0"/>
<dbReference type="InterPro" id="IPR015897">
    <property type="entry name" value="CHK_kinase-like"/>
</dbReference>
<dbReference type="SMART" id="SM00587">
    <property type="entry name" value="CHK"/>
    <property type="match status" value="1"/>
</dbReference>
<dbReference type="SUPFAM" id="SSF56112">
    <property type="entry name" value="Protein kinase-like (PK-like)"/>
    <property type="match status" value="1"/>
</dbReference>
<keyword evidence="3" id="KW-1185">Reference proteome</keyword>
<dbReference type="InterPro" id="IPR004119">
    <property type="entry name" value="EcKL"/>
</dbReference>
<name>F4WCP0_ACREC</name>
<organism evidence="3">
    <name type="scientific">Acromyrmex echinatior</name>
    <name type="common">Panamanian leafcutter ant</name>
    <name type="synonym">Acromyrmex octospinosus echinatior</name>
    <dbReference type="NCBI Taxonomy" id="103372"/>
    <lineage>
        <taxon>Eukaryota</taxon>
        <taxon>Metazoa</taxon>
        <taxon>Ecdysozoa</taxon>
        <taxon>Arthropoda</taxon>
        <taxon>Hexapoda</taxon>
        <taxon>Insecta</taxon>
        <taxon>Pterygota</taxon>
        <taxon>Neoptera</taxon>
        <taxon>Endopterygota</taxon>
        <taxon>Hymenoptera</taxon>
        <taxon>Apocrita</taxon>
        <taxon>Aculeata</taxon>
        <taxon>Formicoidea</taxon>
        <taxon>Formicidae</taxon>
        <taxon>Myrmicinae</taxon>
        <taxon>Acromyrmex</taxon>
    </lineage>
</organism>
<dbReference type="OrthoDB" id="191037at2759"/>
<proteinExistence type="predicted"/>
<dbReference type="eggNOG" id="ENOG502SM2X">
    <property type="taxonomic scope" value="Eukaryota"/>
</dbReference>
<gene>
    <name evidence="2" type="ORF">G5I_03316</name>
</gene>
<evidence type="ECO:0000313" key="2">
    <source>
        <dbReference type="EMBL" id="EGI68220.1"/>
    </source>
</evidence>
<reference evidence="2" key="1">
    <citation type="submission" date="2011-02" db="EMBL/GenBank/DDBJ databases">
        <title>The genome of the leaf-cutting ant Acromyrmex echinatior suggests key adaptations to social evolution and fungus farming.</title>
        <authorList>
            <person name="Nygaard S."/>
            <person name="Zhang G."/>
        </authorList>
    </citation>
    <scope>NUCLEOTIDE SEQUENCE</scope>
</reference>
<dbReference type="Pfam" id="PF02958">
    <property type="entry name" value="EcKL"/>
    <property type="match status" value="1"/>
</dbReference>
<protein>
    <recommendedName>
        <fullName evidence="1">CHK kinase-like domain-containing protein</fullName>
    </recommendedName>
</protein>